<dbReference type="InterPro" id="IPR018254">
    <property type="entry name" value="Ribosomal_uL29_CS"/>
</dbReference>
<dbReference type="GO" id="GO:0003735">
    <property type="term" value="F:structural constituent of ribosome"/>
    <property type="evidence" value="ECO:0007669"/>
    <property type="project" value="InterPro"/>
</dbReference>
<keyword evidence="3 5" id="KW-0687">Ribonucleoprotein</keyword>
<evidence type="ECO:0000256" key="5">
    <source>
        <dbReference type="HAMAP-Rule" id="MF_00374"/>
    </source>
</evidence>
<dbReference type="Gene3D" id="1.10.287.310">
    <property type="match status" value="1"/>
</dbReference>
<proteinExistence type="inferred from homology"/>
<gene>
    <name evidence="5" type="primary">rpmC</name>
    <name evidence="6" type="ORF">SAMN05216258_11211</name>
</gene>
<dbReference type="EMBL" id="FOQH01000012">
    <property type="protein sequence ID" value="SFJ00950.1"/>
    <property type="molecule type" value="Genomic_DNA"/>
</dbReference>
<dbReference type="NCBIfam" id="TIGR00012">
    <property type="entry name" value="L29"/>
    <property type="match status" value="1"/>
</dbReference>
<evidence type="ECO:0000256" key="4">
    <source>
        <dbReference type="ARBA" id="ARBA00035204"/>
    </source>
</evidence>
<sequence length="69" mass="7755">MKAADLREKTPDQLRDELAALKKEQFNLRFRAATGQNENTARMKTVRRDVARVLTVLNQKAAAAVSQEA</sequence>
<dbReference type="PROSITE" id="PS00579">
    <property type="entry name" value="RIBOSOMAL_L29"/>
    <property type="match status" value="1"/>
</dbReference>
<comment type="similarity">
    <text evidence="1 5">Belongs to the universal ribosomal protein uL29 family.</text>
</comment>
<dbReference type="PANTHER" id="PTHR10916:SF0">
    <property type="entry name" value="LARGE RIBOSOMAL SUBUNIT PROTEIN UL29C"/>
    <property type="match status" value="1"/>
</dbReference>
<evidence type="ECO:0000256" key="2">
    <source>
        <dbReference type="ARBA" id="ARBA00022980"/>
    </source>
</evidence>
<keyword evidence="7" id="KW-1185">Reference proteome</keyword>
<evidence type="ECO:0000313" key="7">
    <source>
        <dbReference type="Proteomes" id="UP000199377"/>
    </source>
</evidence>
<reference evidence="6 7" key="1">
    <citation type="submission" date="2016-10" db="EMBL/GenBank/DDBJ databases">
        <authorList>
            <person name="de Groot N.N."/>
        </authorList>
    </citation>
    <scope>NUCLEOTIDE SEQUENCE [LARGE SCALE GENOMIC DNA]</scope>
    <source>
        <strain evidence="6 7">CGMCC 1.11030</strain>
    </source>
</reference>
<dbReference type="AlphaFoldDB" id="A0A1I3MVY3"/>
<protein>
    <recommendedName>
        <fullName evidence="4 5">Large ribosomal subunit protein uL29</fullName>
    </recommendedName>
</protein>
<dbReference type="CDD" id="cd00427">
    <property type="entry name" value="Ribosomal_L29_HIP"/>
    <property type="match status" value="1"/>
</dbReference>
<name>A0A1I3MVY3_9RHOB</name>
<dbReference type="Proteomes" id="UP000199377">
    <property type="component" value="Unassembled WGS sequence"/>
</dbReference>
<dbReference type="STRING" id="1114924.SAMN05216258_11211"/>
<dbReference type="InterPro" id="IPR036049">
    <property type="entry name" value="Ribosomal_uL29_sf"/>
</dbReference>
<dbReference type="SUPFAM" id="SSF46561">
    <property type="entry name" value="Ribosomal protein L29 (L29p)"/>
    <property type="match status" value="1"/>
</dbReference>
<dbReference type="FunFam" id="1.10.287.310:FF:000001">
    <property type="entry name" value="50S ribosomal protein L29"/>
    <property type="match status" value="1"/>
</dbReference>
<organism evidence="6 7">
    <name type="scientific">Albimonas pacifica</name>
    <dbReference type="NCBI Taxonomy" id="1114924"/>
    <lineage>
        <taxon>Bacteria</taxon>
        <taxon>Pseudomonadati</taxon>
        <taxon>Pseudomonadota</taxon>
        <taxon>Alphaproteobacteria</taxon>
        <taxon>Rhodobacterales</taxon>
        <taxon>Paracoccaceae</taxon>
        <taxon>Albimonas</taxon>
    </lineage>
</organism>
<dbReference type="OrthoDB" id="9815192at2"/>
<dbReference type="InterPro" id="IPR050063">
    <property type="entry name" value="Ribosomal_protein_uL29"/>
</dbReference>
<evidence type="ECO:0000313" key="6">
    <source>
        <dbReference type="EMBL" id="SFJ00950.1"/>
    </source>
</evidence>
<evidence type="ECO:0000256" key="3">
    <source>
        <dbReference type="ARBA" id="ARBA00023274"/>
    </source>
</evidence>
<accession>A0A1I3MVY3</accession>
<keyword evidence="2 5" id="KW-0689">Ribosomal protein</keyword>
<dbReference type="RefSeq" id="WP_092864361.1">
    <property type="nucleotide sequence ID" value="NZ_FOQH01000012.1"/>
</dbReference>
<dbReference type="HAMAP" id="MF_00374">
    <property type="entry name" value="Ribosomal_uL29"/>
    <property type="match status" value="1"/>
</dbReference>
<dbReference type="PANTHER" id="PTHR10916">
    <property type="entry name" value="60S RIBOSOMAL PROTEIN L35/50S RIBOSOMAL PROTEIN L29"/>
    <property type="match status" value="1"/>
</dbReference>
<dbReference type="GO" id="GO:0022625">
    <property type="term" value="C:cytosolic large ribosomal subunit"/>
    <property type="evidence" value="ECO:0007669"/>
    <property type="project" value="TreeGrafter"/>
</dbReference>
<dbReference type="Pfam" id="PF00831">
    <property type="entry name" value="Ribosomal_L29"/>
    <property type="match status" value="1"/>
</dbReference>
<evidence type="ECO:0000256" key="1">
    <source>
        <dbReference type="ARBA" id="ARBA00009254"/>
    </source>
</evidence>
<dbReference type="GO" id="GO:0006412">
    <property type="term" value="P:translation"/>
    <property type="evidence" value="ECO:0007669"/>
    <property type="project" value="UniProtKB-UniRule"/>
</dbReference>
<dbReference type="InterPro" id="IPR001854">
    <property type="entry name" value="Ribosomal_uL29"/>
</dbReference>